<sequence>MNDEKLKRQRRFMLVLPLLTLPFVTLAFWALGGGNPGRPVEKNSSPGLNMTLPEAELSEDTALGDKMSMYQKADKKAALRKEQMRLDPFAEEIEPREKQQENLPKEEAAPQSHPSLEAMEAEVQQKLTSLQKAVDHPAPPVQRASAVPISRPERPSLDADLDRLEQMMQSMSAPAAQDPELQQIDGMLEKILDVQHPERVRQKLEAYRDQRQGKTFAVSRTKNTASENEIPLSERKRVSSETNRFYGLEESPSNAVGTVKSAIPAIVHEDQELVSGASLKMELTEKVFIGGITIPEGTLVFGTCKVNGERLNVEVEAIRNGHTILPVKLKVYDMDALPGIRVPGAITRKSAKEGAGDALQGMQTMSYDPSWQAQAASAGMETVKGLFSKKAKLVKVKVKAGHPLLLVDQNTSQP</sequence>
<dbReference type="OrthoDB" id="1453786at2"/>
<dbReference type="InterPro" id="IPR022187">
    <property type="entry name" value="Conjug_transposon_TraM"/>
</dbReference>
<dbReference type="PATRIC" id="fig|926556.3.peg.1438"/>
<evidence type="ECO:0000256" key="2">
    <source>
        <dbReference type="SAM" id="Phobius"/>
    </source>
</evidence>
<evidence type="ECO:0000313" key="4">
    <source>
        <dbReference type="EMBL" id="AGA77624.1"/>
    </source>
</evidence>
<feature type="transmembrane region" description="Helical" evidence="2">
    <location>
        <begin position="12"/>
        <end position="32"/>
    </location>
</feature>
<reference evidence="5" key="1">
    <citation type="submission" date="2012-02" db="EMBL/GenBank/DDBJ databases">
        <title>The complete genome of Echinicola vietnamensis DSM 17526.</title>
        <authorList>
            <person name="Lucas S."/>
            <person name="Copeland A."/>
            <person name="Lapidus A."/>
            <person name="Glavina del Rio T."/>
            <person name="Dalin E."/>
            <person name="Tice H."/>
            <person name="Bruce D."/>
            <person name="Goodwin L."/>
            <person name="Pitluck S."/>
            <person name="Peters L."/>
            <person name="Ovchinnikova G."/>
            <person name="Teshima H."/>
            <person name="Kyrpides N."/>
            <person name="Mavromatis K."/>
            <person name="Ivanova N."/>
            <person name="Brettin T."/>
            <person name="Detter J.C."/>
            <person name="Han C."/>
            <person name="Larimer F."/>
            <person name="Land M."/>
            <person name="Hauser L."/>
            <person name="Markowitz V."/>
            <person name="Cheng J.-F."/>
            <person name="Hugenholtz P."/>
            <person name="Woyke T."/>
            <person name="Wu D."/>
            <person name="Brambilla E."/>
            <person name="Klenk H.-P."/>
            <person name="Eisen J.A."/>
        </authorList>
    </citation>
    <scope>NUCLEOTIDE SEQUENCE [LARGE SCALE GENOMIC DNA]</scope>
    <source>
        <strain evidence="5">DSM 17526 / LMG 23754 / KMM 6221</strain>
    </source>
</reference>
<keyword evidence="2" id="KW-1133">Transmembrane helix</keyword>
<dbReference type="RefSeq" id="WP_015265188.1">
    <property type="nucleotide sequence ID" value="NC_019904.1"/>
</dbReference>
<organism evidence="4 5">
    <name type="scientific">Echinicola vietnamensis (strain DSM 17526 / LMG 23754 / KMM 6221)</name>
    <dbReference type="NCBI Taxonomy" id="926556"/>
    <lineage>
        <taxon>Bacteria</taxon>
        <taxon>Pseudomonadati</taxon>
        <taxon>Bacteroidota</taxon>
        <taxon>Cytophagia</taxon>
        <taxon>Cytophagales</taxon>
        <taxon>Cyclobacteriaceae</taxon>
        <taxon>Echinicola</taxon>
    </lineage>
</organism>
<dbReference type="STRING" id="926556.Echvi_1355"/>
<gene>
    <name evidence="4" type="ordered locus">Echvi_1355</name>
</gene>
<accession>L0FUQ5</accession>
<keyword evidence="2" id="KW-0812">Transmembrane</keyword>
<name>L0FUQ5_ECHVK</name>
<protein>
    <submittedName>
        <fullName evidence="4">Conjugative transposon TraM protein</fullName>
    </submittedName>
</protein>
<dbReference type="AlphaFoldDB" id="L0FUQ5"/>
<dbReference type="Pfam" id="PF12508">
    <property type="entry name" value="Transposon_TraM"/>
    <property type="match status" value="1"/>
</dbReference>
<feature type="compositionally biased region" description="Basic and acidic residues" evidence="1">
    <location>
        <begin position="93"/>
        <end position="108"/>
    </location>
</feature>
<proteinExistence type="predicted"/>
<dbReference type="eggNOG" id="ENOG502Z83K">
    <property type="taxonomic scope" value="Bacteria"/>
</dbReference>
<evidence type="ECO:0000256" key="1">
    <source>
        <dbReference type="SAM" id="MobiDB-lite"/>
    </source>
</evidence>
<keyword evidence="2" id="KW-0472">Membrane</keyword>
<evidence type="ECO:0000259" key="3">
    <source>
        <dbReference type="Pfam" id="PF12508"/>
    </source>
</evidence>
<dbReference type="KEGG" id="evi:Echvi_1355"/>
<dbReference type="EMBL" id="CP003346">
    <property type="protein sequence ID" value="AGA77624.1"/>
    <property type="molecule type" value="Genomic_DNA"/>
</dbReference>
<keyword evidence="5" id="KW-1185">Reference proteome</keyword>
<dbReference type="Proteomes" id="UP000010796">
    <property type="component" value="Chromosome"/>
</dbReference>
<dbReference type="NCBIfam" id="TIGR03779">
    <property type="entry name" value="Bac_Flav_CT_M"/>
    <property type="match status" value="1"/>
</dbReference>
<feature type="region of interest" description="Disordered" evidence="1">
    <location>
        <begin position="86"/>
        <end position="114"/>
    </location>
</feature>
<dbReference type="HOGENOM" id="CLU_735320_0_0_10"/>
<feature type="region of interest" description="Disordered" evidence="1">
    <location>
        <begin position="132"/>
        <end position="155"/>
    </location>
</feature>
<evidence type="ECO:0000313" key="5">
    <source>
        <dbReference type="Proteomes" id="UP000010796"/>
    </source>
</evidence>
<feature type="domain" description="Conjugative transposon TraM C-terminal" evidence="3">
    <location>
        <begin position="263"/>
        <end position="407"/>
    </location>
</feature>
<dbReference type="InterPro" id="IPR055407">
    <property type="entry name" value="TraM_C"/>
</dbReference>